<evidence type="ECO:0000256" key="3">
    <source>
        <dbReference type="ARBA" id="ARBA00022692"/>
    </source>
</evidence>
<reference evidence="7 8" key="1">
    <citation type="submission" date="2024-02" db="EMBL/GenBank/DDBJ databases">
        <authorList>
            <person name="Vignale AGUSTIN F."/>
            <person name="Sosa J E."/>
            <person name="Modenutti C."/>
        </authorList>
    </citation>
    <scope>NUCLEOTIDE SEQUENCE [LARGE SCALE GENOMIC DNA]</scope>
</reference>
<sequence length="503" mass="54150">MVPAMGGTDKDTATVISTMLLVSGITTVLHSYFGTRLPLVQGSSFVYLAPALVIMNSRELRNLTEHKFRHIMRELQGAIIVGSLFQSILGFSGLMSLLLRLINPIVVAPTITAVGLAFFSYGFPQAGSCVEISLPLILLVLIFTLYLRGISVFGHRVFQIQAVPMSVVIIWVYAFFLTAGGAYNYKGCSSDIPSSNILTDACRQHAYTMKHCRTDVSNALRTAAWVRIPYPLQWGIPIFRLRTSIMMIIVSLVASVDSVGTYHSASMKINAKPPTPGIVSRGIGLEGFSSLLAGLWGSGTGSTTLTENVHTIEITKVASRRAVELGAVFLILSSFIGKVGAILASIPQALAAAILCFVWALIVALGLRTLQYSQTASFRNITIVGVSLFLGLSIPAYVQQHQSESSLILPSYLVPYAAASSGPTHTGDKQLDFAINGLLSLNMVMTLLIAFVLDNTVPGSKQERGVYIWSSAEDILTDSSALSIYSLPSQVNRLCSWAKCLGT</sequence>
<evidence type="ECO:0008006" key="9">
    <source>
        <dbReference type="Google" id="ProtNLM"/>
    </source>
</evidence>
<name>A0ABC8TN15_9AQUA</name>
<organism evidence="7 8">
    <name type="scientific">Ilex paraguariensis</name>
    <name type="common">yerba mate</name>
    <dbReference type="NCBI Taxonomy" id="185542"/>
    <lineage>
        <taxon>Eukaryota</taxon>
        <taxon>Viridiplantae</taxon>
        <taxon>Streptophyta</taxon>
        <taxon>Embryophyta</taxon>
        <taxon>Tracheophyta</taxon>
        <taxon>Spermatophyta</taxon>
        <taxon>Magnoliopsida</taxon>
        <taxon>eudicotyledons</taxon>
        <taxon>Gunneridae</taxon>
        <taxon>Pentapetalae</taxon>
        <taxon>asterids</taxon>
        <taxon>campanulids</taxon>
        <taxon>Aquifoliales</taxon>
        <taxon>Aquifoliaceae</taxon>
        <taxon>Ilex</taxon>
    </lineage>
</organism>
<gene>
    <name evidence="7" type="ORF">ILEXP_LOCUS40372</name>
</gene>
<evidence type="ECO:0000313" key="7">
    <source>
        <dbReference type="EMBL" id="CAK9170858.1"/>
    </source>
</evidence>
<dbReference type="NCBIfam" id="NF037981">
    <property type="entry name" value="NCS2_1"/>
    <property type="match status" value="1"/>
</dbReference>
<accession>A0ABC8TN15</accession>
<feature type="transmembrane region" description="Helical" evidence="6">
    <location>
        <begin position="379"/>
        <end position="398"/>
    </location>
</feature>
<feature type="transmembrane region" description="Helical" evidence="6">
    <location>
        <begin position="136"/>
        <end position="158"/>
    </location>
</feature>
<dbReference type="AlphaFoldDB" id="A0ABC8TN15"/>
<comment type="caution">
    <text evidence="7">The sequence shown here is derived from an EMBL/GenBank/DDBJ whole genome shotgun (WGS) entry which is preliminary data.</text>
</comment>
<evidence type="ECO:0000256" key="2">
    <source>
        <dbReference type="ARBA" id="ARBA00008821"/>
    </source>
</evidence>
<feature type="transmembrane region" description="Helical" evidence="6">
    <location>
        <begin position="12"/>
        <end position="33"/>
    </location>
</feature>
<keyword evidence="8" id="KW-1185">Reference proteome</keyword>
<evidence type="ECO:0000256" key="6">
    <source>
        <dbReference type="SAM" id="Phobius"/>
    </source>
</evidence>
<keyword evidence="4 6" id="KW-1133">Transmembrane helix</keyword>
<dbReference type="PANTHER" id="PTHR11119">
    <property type="entry name" value="XANTHINE-URACIL / VITAMIN C PERMEASE FAMILY MEMBER"/>
    <property type="match status" value="1"/>
</dbReference>
<dbReference type="Proteomes" id="UP001642360">
    <property type="component" value="Unassembled WGS sequence"/>
</dbReference>
<evidence type="ECO:0000256" key="5">
    <source>
        <dbReference type="ARBA" id="ARBA00023136"/>
    </source>
</evidence>
<evidence type="ECO:0000256" key="1">
    <source>
        <dbReference type="ARBA" id="ARBA00004141"/>
    </source>
</evidence>
<feature type="transmembrane region" description="Helical" evidence="6">
    <location>
        <begin position="433"/>
        <end position="453"/>
    </location>
</feature>
<feature type="transmembrane region" description="Helical" evidence="6">
    <location>
        <begin position="322"/>
        <end position="343"/>
    </location>
</feature>
<dbReference type="GO" id="GO:0016020">
    <property type="term" value="C:membrane"/>
    <property type="evidence" value="ECO:0007669"/>
    <property type="project" value="UniProtKB-SubCell"/>
</dbReference>
<evidence type="ECO:0000313" key="8">
    <source>
        <dbReference type="Proteomes" id="UP001642360"/>
    </source>
</evidence>
<evidence type="ECO:0000256" key="4">
    <source>
        <dbReference type="ARBA" id="ARBA00022989"/>
    </source>
</evidence>
<dbReference type="EMBL" id="CAUOFW020005605">
    <property type="protein sequence ID" value="CAK9170858.1"/>
    <property type="molecule type" value="Genomic_DNA"/>
</dbReference>
<keyword evidence="5 6" id="KW-0472">Membrane</keyword>
<feature type="transmembrane region" description="Helical" evidence="6">
    <location>
        <begin position="164"/>
        <end position="185"/>
    </location>
</feature>
<feature type="transmembrane region" description="Helical" evidence="6">
    <location>
        <begin position="349"/>
        <end position="367"/>
    </location>
</feature>
<comment type="similarity">
    <text evidence="2">Belongs to the nucleobase:cation symporter-2 (NCS2) (TC 2.A.40) family.</text>
</comment>
<feature type="transmembrane region" description="Helical" evidence="6">
    <location>
        <begin position="78"/>
        <end position="99"/>
    </location>
</feature>
<comment type="subcellular location">
    <subcellularLocation>
        <location evidence="1">Membrane</location>
        <topology evidence="1">Multi-pass membrane protein</topology>
    </subcellularLocation>
</comment>
<dbReference type="InterPro" id="IPR006043">
    <property type="entry name" value="NCS2"/>
</dbReference>
<feature type="transmembrane region" description="Helical" evidence="6">
    <location>
        <begin position="105"/>
        <end position="124"/>
    </location>
</feature>
<feature type="transmembrane region" description="Helical" evidence="6">
    <location>
        <begin position="39"/>
        <end position="57"/>
    </location>
</feature>
<proteinExistence type="inferred from homology"/>
<protein>
    <recommendedName>
        <fullName evidence="9">Nucleobase-ascorbate transporter 11</fullName>
    </recommendedName>
</protein>
<keyword evidence="3 6" id="KW-0812">Transmembrane</keyword>
<dbReference type="Pfam" id="PF00860">
    <property type="entry name" value="Xan_ur_permease"/>
    <property type="match status" value="1"/>
</dbReference>